<dbReference type="EMBL" id="KK088415">
    <property type="protein sequence ID" value="EYE97470.1"/>
    <property type="molecule type" value="Genomic_DNA"/>
</dbReference>
<dbReference type="Proteomes" id="UP000019804">
    <property type="component" value="Unassembled WGS sequence"/>
</dbReference>
<dbReference type="InterPro" id="IPR029033">
    <property type="entry name" value="His_PPase_superfam"/>
</dbReference>
<organism evidence="2 3">
    <name type="scientific">Aspergillus ruber (strain CBS 135680)</name>
    <dbReference type="NCBI Taxonomy" id="1388766"/>
    <lineage>
        <taxon>Eukaryota</taxon>
        <taxon>Fungi</taxon>
        <taxon>Dikarya</taxon>
        <taxon>Ascomycota</taxon>
        <taxon>Pezizomycotina</taxon>
        <taxon>Eurotiomycetes</taxon>
        <taxon>Eurotiomycetidae</taxon>
        <taxon>Eurotiales</taxon>
        <taxon>Aspergillaceae</taxon>
        <taxon>Aspergillus</taxon>
        <taxon>Aspergillus subgen. Aspergillus</taxon>
    </lineage>
</organism>
<name>A0A017SMG7_ASPRC</name>
<dbReference type="SUPFAM" id="SSF53254">
    <property type="entry name" value="Phosphoglycerate mutase-like"/>
    <property type="match status" value="1"/>
</dbReference>
<feature type="region of interest" description="Disordered" evidence="1">
    <location>
        <begin position="298"/>
        <end position="317"/>
    </location>
</feature>
<proteinExistence type="predicted"/>
<evidence type="ECO:0000313" key="2">
    <source>
        <dbReference type="EMBL" id="EYE97470.1"/>
    </source>
</evidence>
<gene>
    <name evidence="2" type="ORF">EURHEDRAFT_294881</name>
</gene>
<dbReference type="Pfam" id="PF00300">
    <property type="entry name" value="His_Phos_1"/>
    <property type="match status" value="1"/>
</dbReference>
<dbReference type="CDD" id="cd07067">
    <property type="entry name" value="HP_PGM_like"/>
    <property type="match status" value="1"/>
</dbReference>
<sequence>MASQFHFNLTTVPGYFLQDEPDTDPDAFNYVSSNFGLINRTYNTDIGLNMNNTTQWQRFEHHLNNLNRESHHKSPNVTYRLLFLGRHGEGFHNVAEEKYGTKLWDCYYSLQTGDANITWFDAHLTTAGIKQAQIANQAWKKQIEHKVPFPESFYVSPLHRCLATAEISFKGLNATPVPFRPVVKELLRETIGIHTCDKRSPASHIATSYPDYIIEKGFDNGTDPLWRPDARESNSMRDARLRDLLYNIFEHDANTVLSLTAHSGAIASILNVVGHREFALATGAMIPVVVRVEKVAGPKPGMEIKPPSGIPSCDDDE</sequence>
<dbReference type="PANTHER" id="PTHR48100">
    <property type="entry name" value="BROAD-SPECIFICITY PHOSPHATASE YOR283W-RELATED"/>
    <property type="match status" value="1"/>
</dbReference>
<dbReference type="InterPro" id="IPR013078">
    <property type="entry name" value="His_Pase_superF_clade-1"/>
</dbReference>
<dbReference type="GO" id="GO:0016791">
    <property type="term" value="F:phosphatase activity"/>
    <property type="evidence" value="ECO:0007669"/>
    <property type="project" value="TreeGrafter"/>
</dbReference>
<evidence type="ECO:0000256" key="1">
    <source>
        <dbReference type="SAM" id="MobiDB-lite"/>
    </source>
</evidence>
<dbReference type="AlphaFoldDB" id="A0A017SMG7"/>
<keyword evidence="3" id="KW-1185">Reference proteome</keyword>
<dbReference type="GO" id="GO:0005737">
    <property type="term" value="C:cytoplasm"/>
    <property type="evidence" value="ECO:0007669"/>
    <property type="project" value="TreeGrafter"/>
</dbReference>
<dbReference type="OrthoDB" id="496981at2759"/>
<reference evidence="3" key="1">
    <citation type="journal article" date="2014" name="Nat. Commun.">
        <title>Genomic adaptations of the halophilic Dead Sea filamentous fungus Eurotium rubrum.</title>
        <authorList>
            <person name="Kis-Papo T."/>
            <person name="Weig A.R."/>
            <person name="Riley R."/>
            <person name="Persoh D."/>
            <person name="Salamov A."/>
            <person name="Sun H."/>
            <person name="Lipzen A."/>
            <person name="Wasser S.P."/>
            <person name="Rambold G."/>
            <person name="Grigoriev I.V."/>
            <person name="Nevo E."/>
        </authorList>
    </citation>
    <scope>NUCLEOTIDE SEQUENCE [LARGE SCALE GENOMIC DNA]</scope>
    <source>
        <strain evidence="3">CBS 135680</strain>
    </source>
</reference>
<accession>A0A017SMG7</accession>
<dbReference type="RefSeq" id="XP_040641158.1">
    <property type="nucleotide sequence ID" value="XM_040778250.1"/>
</dbReference>
<dbReference type="HOGENOM" id="CLU_039184_0_1_1"/>
<dbReference type="GeneID" id="63693374"/>
<dbReference type="PANTHER" id="PTHR48100:SF1">
    <property type="entry name" value="HISTIDINE PHOSPHATASE FAMILY PROTEIN-RELATED"/>
    <property type="match status" value="1"/>
</dbReference>
<evidence type="ECO:0000313" key="3">
    <source>
        <dbReference type="Proteomes" id="UP000019804"/>
    </source>
</evidence>
<dbReference type="Gene3D" id="3.40.50.1240">
    <property type="entry name" value="Phosphoglycerate mutase-like"/>
    <property type="match status" value="1"/>
</dbReference>
<dbReference type="InterPro" id="IPR050275">
    <property type="entry name" value="PGM_Phosphatase"/>
</dbReference>
<protein>
    <submittedName>
        <fullName evidence="2">Phosphoglycerate mutase family protein</fullName>
    </submittedName>
</protein>